<sequence>MKQPDKIIQGMRFYRADCLEVMKEIEYKSIDMILCDLPYAETGNKWDFPIDPKELWSEYRRIIKDEGAIVLTGTFKFGVQLYLQAPDLYKYDWVWEKDNGTNCVQVNHQPMRIHENIYIFGKNPVTYTPRDIYMKYNPQKTEGKPYKQTSGRQSSNWKGGKMDGFETNNETGERHPKTIQKFNRDKEKLHPTQKPVALFEYLIKTYTNEGDTVLDNCLGSGTTAIACVNLKRKCTGIELDEEYFNQAMERITNQTRQKTLL</sequence>
<accession>A0A6H1ZQU7</accession>
<dbReference type="Gene3D" id="3.40.50.150">
    <property type="entry name" value="Vaccinia Virus protein VP39"/>
    <property type="match status" value="1"/>
</dbReference>
<dbReference type="GO" id="GO:0003677">
    <property type="term" value="F:DNA binding"/>
    <property type="evidence" value="ECO:0007669"/>
    <property type="project" value="InterPro"/>
</dbReference>
<dbReference type="Pfam" id="PF01555">
    <property type="entry name" value="N6_N4_Mtase"/>
    <property type="match status" value="1"/>
</dbReference>
<dbReference type="InterPro" id="IPR001091">
    <property type="entry name" value="RM_Methyltransferase"/>
</dbReference>
<feature type="compositionally biased region" description="Polar residues" evidence="3">
    <location>
        <begin position="147"/>
        <end position="157"/>
    </location>
</feature>
<evidence type="ECO:0000256" key="1">
    <source>
        <dbReference type="ARBA" id="ARBA00022603"/>
    </source>
</evidence>
<name>A0A6H1ZQU7_9ZZZZ</name>
<proteinExistence type="predicted"/>
<dbReference type="SUPFAM" id="SSF53335">
    <property type="entry name" value="S-adenosyl-L-methionine-dependent methyltransferases"/>
    <property type="match status" value="1"/>
</dbReference>
<dbReference type="InterPro" id="IPR002941">
    <property type="entry name" value="DNA_methylase_N4/N6"/>
</dbReference>
<feature type="region of interest" description="Disordered" evidence="3">
    <location>
        <begin position="138"/>
        <end position="173"/>
    </location>
</feature>
<dbReference type="AlphaFoldDB" id="A0A6H1ZQU7"/>
<evidence type="ECO:0000313" key="6">
    <source>
        <dbReference type="EMBL" id="QJI01488.1"/>
    </source>
</evidence>
<organism evidence="5">
    <name type="scientific">viral metagenome</name>
    <dbReference type="NCBI Taxonomy" id="1070528"/>
    <lineage>
        <taxon>unclassified sequences</taxon>
        <taxon>metagenomes</taxon>
        <taxon>organismal metagenomes</taxon>
    </lineage>
</organism>
<gene>
    <name evidence="5" type="ORF">TM448A01705_0003</name>
    <name evidence="6" type="ORF">TM448B02577_0006</name>
</gene>
<reference evidence="5" key="1">
    <citation type="submission" date="2020-03" db="EMBL/GenBank/DDBJ databases">
        <title>The deep terrestrial virosphere.</title>
        <authorList>
            <person name="Holmfeldt K."/>
            <person name="Nilsson E."/>
            <person name="Simone D."/>
            <person name="Lopez-Fernandez M."/>
            <person name="Wu X."/>
            <person name="de Brujin I."/>
            <person name="Lundin D."/>
            <person name="Andersson A."/>
            <person name="Bertilsson S."/>
            <person name="Dopson M."/>
        </authorList>
    </citation>
    <scope>NUCLEOTIDE SEQUENCE</scope>
    <source>
        <strain evidence="5">TM448A01705</strain>
        <strain evidence="6">TM448B02577</strain>
    </source>
</reference>
<evidence type="ECO:0000256" key="2">
    <source>
        <dbReference type="ARBA" id="ARBA00022679"/>
    </source>
</evidence>
<dbReference type="GO" id="GO:0008170">
    <property type="term" value="F:N-methyltransferase activity"/>
    <property type="evidence" value="ECO:0007669"/>
    <property type="project" value="InterPro"/>
</dbReference>
<evidence type="ECO:0000259" key="4">
    <source>
        <dbReference type="Pfam" id="PF01555"/>
    </source>
</evidence>
<protein>
    <submittedName>
        <fullName evidence="5">Putative methyltransferase</fullName>
    </submittedName>
</protein>
<keyword evidence="1 5" id="KW-0489">Methyltransferase</keyword>
<dbReference type="EMBL" id="MT144187">
    <property type="protein sequence ID" value="QJA50303.1"/>
    <property type="molecule type" value="Genomic_DNA"/>
</dbReference>
<keyword evidence="2 5" id="KW-0808">Transferase</keyword>
<dbReference type="InterPro" id="IPR029063">
    <property type="entry name" value="SAM-dependent_MTases_sf"/>
</dbReference>
<dbReference type="EMBL" id="MT144927">
    <property type="protein sequence ID" value="QJI01488.1"/>
    <property type="molecule type" value="Genomic_DNA"/>
</dbReference>
<dbReference type="GO" id="GO:0032259">
    <property type="term" value="P:methylation"/>
    <property type="evidence" value="ECO:0007669"/>
    <property type="project" value="UniProtKB-KW"/>
</dbReference>
<evidence type="ECO:0000313" key="5">
    <source>
        <dbReference type="EMBL" id="QJA50303.1"/>
    </source>
</evidence>
<feature type="domain" description="DNA methylase N-4/N-6" evidence="4">
    <location>
        <begin position="30"/>
        <end position="249"/>
    </location>
</feature>
<dbReference type="PRINTS" id="PR00508">
    <property type="entry name" value="S21N4MTFRASE"/>
</dbReference>
<evidence type="ECO:0000256" key="3">
    <source>
        <dbReference type="SAM" id="MobiDB-lite"/>
    </source>
</evidence>